<name>A0A8H6E0J7_PETAA</name>
<keyword evidence="12" id="KW-1185">Reference proteome</keyword>
<comment type="subcellular location">
    <subcellularLocation>
        <location evidence="1">Nucleus</location>
    </subcellularLocation>
</comment>
<evidence type="ECO:0000256" key="5">
    <source>
        <dbReference type="ARBA" id="ARBA00023015"/>
    </source>
</evidence>
<organism evidence="11 12">
    <name type="scientific">Petromyces alliaceus</name>
    <name type="common">Aspergillus alliaceus</name>
    <dbReference type="NCBI Taxonomy" id="209559"/>
    <lineage>
        <taxon>Eukaryota</taxon>
        <taxon>Fungi</taxon>
        <taxon>Dikarya</taxon>
        <taxon>Ascomycota</taxon>
        <taxon>Pezizomycotina</taxon>
        <taxon>Eurotiomycetes</taxon>
        <taxon>Eurotiomycetidae</taxon>
        <taxon>Eurotiales</taxon>
        <taxon>Aspergillaceae</taxon>
        <taxon>Aspergillus</taxon>
        <taxon>Aspergillus subgen. Circumdati</taxon>
    </lineage>
</organism>
<dbReference type="AlphaFoldDB" id="A0A8H6E0J7"/>
<evidence type="ECO:0000256" key="3">
    <source>
        <dbReference type="ARBA" id="ARBA00022771"/>
    </source>
</evidence>
<dbReference type="InterPro" id="IPR052035">
    <property type="entry name" value="ZnF_BED_domain_contain"/>
</dbReference>
<evidence type="ECO:0000256" key="6">
    <source>
        <dbReference type="ARBA" id="ARBA00023163"/>
    </source>
</evidence>
<protein>
    <recommendedName>
        <fullName evidence="10">BED-type domain-containing protein</fullName>
    </recommendedName>
</protein>
<dbReference type="GO" id="GO:0008270">
    <property type="term" value="F:zinc ion binding"/>
    <property type="evidence" value="ECO:0007669"/>
    <property type="project" value="UniProtKB-KW"/>
</dbReference>
<evidence type="ECO:0000256" key="9">
    <source>
        <dbReference type="SAM" id="MobiDB-lite"/>
    </source>
</evidence>
<keyword evidence="3 8" id="KW-0863">Zinc-finger</keyword>
<evidence type="ECO:0000313" key="12">
    <source>
        <dbReference type="Proteomes" id="UP000541154"/>
    </source>
</evidence>
<dbReference type="PANTHER" id="PTHR46481">
    <property type="entry name" value="ZINC FINGER BED DOMAIN-CONTAINING PROTEIN 4"/>
    <property type="match status" value="1"/>
</dbReference>
<evidence type="ECO:0000256" key="7">
    <source>
        <dbReference type="ARBA" id="ARBA00023242"/>
    </source>
</evidence>
<feature type="domain" description="BED-type" evidence="10">
    <location>
        <begin position="43"/>
        <end position="103"/>
    </location>
</feature>
<dbReference type="InterPro" id="IPR003656">
    <property type="entry name" value="Znf_BED"/>
</dbReference>
<gene>
    <name evidence="11" type="ORF">ETB97_010939</name>
</gene>
<proteinExistence type="predicted"/>
<dbReference type="PANTHER" id="PTHR46481:SF10">
    <property type="entry name" value="ZINC FINGER BED DOMAIN-CONTAINING PROTEIN 39"/>
    <property type="match status" value="1"/>
</dbReference>
<evidence type="ECO:0000259" key="10">
    <source>
        <dbReference type="PROSITE" id="PS50808"/>
    </source>
</evidence>
<dbReference type="Proteomes" id="UP000541154">
    <property type="component" value="Unassembled WGS sequence"/>
</dbReference>
<keyword evidence="4" id="KW-0862">Zinc</keyword>
<evidence type="ECO:0000256" key="2">
    <source>
        <dbReference type="ARBA" id="ARBA00022723"/>
    </source>
</evidence>
<dbReference type="GO" id="GO:0005634">
    <property type="term" value="C:nucleus"/>
    <property type="evidence" value="ECO:0007669"/>
    <property type="project" value="UniProtKB-SubCell"/>
</dbReference>
<dbReference type="GO" id="GO:0003677">
    <property type="term" value="F:DNA binding"/>
    <property type="evidence" value="ECO:0007669"/>
    <property type="project" value="InterPro"/>
</dbReference>
<dbReference type="InterPro" id="IPR012337">
    <property type="entry name" value="RNaseH-like_sf"/>
</dbReference>
<reference evidence="11 12" key="1">
    <citation type="submission" date="2019-04" db="EMBL/GenBank/DDBJ databases">
        <title>Aspergillus burnettii sp. nov., novel species from soil in southeast Queensland.</title>
        <authorList>
            <person name="Gilchrist C.L.M."/>
            <person name="Pitt J.I."/>
            <person name="Lange L."/>
            <person name="Lacey H.J."/>
            <person name="Vuong D."/>
            <person name="Midgley D.J."/>
            <person name="Greenfield P."/>
            <person name="Bradbury M."/>
            <person name="Lacey E."/>
            <person name="Busk P.K."/>
            <person name="Pilgaard B."/>
            <person name="Chooi Y.H."/>
            <person name="Piggott A.M."/>
        </authorList>
    </citation>
    <scope>NUCLEOTIDE SEQUENCE [LARGE SCALE GENOMIC DNA]</scope>
    <source>
        <strain evidence="11 12">FRR 5400</strain>
    </source>
</reference>
<sequence length="501" mass="58551">MNKGGKRLIVFVDIPEFHDWWSNTKRGRELGARQHKFRWAATSRTSEVWKSFEDIALFPQGDPKVRCRHCSTVLEHPAIKQTGTSTLKHHLERAKCLARVSQTPTQPTMKNVLFKINAKNDDTQLSWDDSETQYVNSKGLPSTLEKVRKTVQYINASPQRREIFQKIQASINTTTAPILLLLDCRTRWNSTFLMIRRVLRLRNAVDAFMHDVSTLSRQHGPSAQSVFAVYNTLFTHLELSIETLKRKRLTWKQQIRQGLEAAYHKLSAYYGRTYDAQGDVFAVTTILDPSSKLKYFTTTSWKGEGTNWEAHYRKQFIDVFQFYKERHPHITVNTAPLHQISQFNQVRQHFIKKRRITMTCQDSLFAEVETYLNEDRFQLREDCRIEKEEGDNISDIYNYLEQPGDKDHFEYISDSDDSGDPEENLFDLLEEDHVEDEDTPEIPDIQPSTPIEEEHAQFHEDDSEDDIRGPETLGHRRQSRYGARAVNYRALAGYRTYNTQH</sequence>
<dbReference type="SMART" id="SM00614">
    <property type="entry name" value="ZnF_BED"/>
    <property type="match status" value="1"/>
</dbReference>
<keyword evidence="5" id="KW-0805">Transcription regulation</keyword>
<evidence type="ECO:0000256" key="1">
    <source>
        <dbReference type="ARBA" id="ARBA00004123"/>
    </source>
</evidence>
<evidence type="ECO:0000256" key="4">
    <source>
        <dbReference type="ARBA" id="ARBA00022833"/>
    </source>
</evidence>
<evidence type="ECO:0000256" key="8">
    <source>
        <dbReference type="PROSITE-ProRule" id="PRU00027"/>
    </source>
</evidence>
<accession>A0A8H6E0J7</accession>
<keyword evidence="7" id="KW-0539">Nucleus</keyword>
<dbReference type="Pfam" id="PF02892">
    <property type="entry name" value="zf-BED"/>
    <property type="match status" value="1"/>
</dbReference>
<dbReference type="SUPFAM" id="SSF53098">
    <property type="entry name" value="Ribonuclease H-like"/>
    <property type="match status" value="1"/>
</dbReference>
<feature type="region of interest" description="Disordered" evidence="9">
    <location>
        <begin position="434"/>
        <end position="479"/>
    </location>
</feature>
<dbReference type="EMBL" id="SPNV01000612">
    <property type="protein sequence ID" value="KAF5854882.1"/>
    <property type="molecule type" value="Genomic_DNA"/>
</dbReference>
<dbReference type="PROSITE" id="PS50808">
    <property type="entry name" value="ZF_BED"/>
    <property type="match status" value="1"/>
</dbReference>
<keyword evidence="6" id="KW-0804">Transcription</keyword>
<keyword evidence="2" id="KW-0479">Metal-binding</keyword>
<evidence type="ECO:0000313" key="11">
    <source>
        <dbReference type="EMBL" id="KAF5854882.1"/>
    </source>
</evidence>
<comment type="caution">
    <text evidence="11">The sequence shown here is derived from an EMBL/GenBank/DDBJ whole genome shotgun (WGS) entry which is preliminary data.</text>
</comment>